<sequence length="31" mass="3654">MKLEKVKEFLFALLITLGLPYMLLLLAYVLR</sequence>
<proteinExistence type="predicted"/>
<keyword evidence="1" id="KW-0472">Membrane</keyword>
<evidence type="ECO:0000313" key="2">
    <source>
        <dbReference type="EMBL" id="DAF89262.1"/>
    </source>
</evidence>
<keyword evidence="1" id="KW-1133">Transmembrane helix</keyword>
<feature type="transmembrane region" description="Helical" evidence="1">
    <location>
        <begin position="9"/>
        <end position="30"/>
    </location>
</feature>
<keyword evidence="1" id="KW-0812">Transmembrane</keyword>
<organism evidence="2">
    <name type="scientific">Siphoviridae sp. ct6GI21</name>
    <dbReference type="NCBI Taxonomy" id="2825340"/>
    <lineage>
        <taxon>Viruses</taxon>
        <taxon>Duplodnaviria</taxon>
        <taxon>Heunggongvirae</taxon>
        <taxon>Uroviricota</taxon>
        <taxon>Caudoviricetes</taxon>
    </lineage>
</organism>
<dbReference type="EMBL" id="BK016005">
    <property type="protein sequence ID" value="DAF89262.1"/>
    <property type="molecule type" value="Genomic_DNA"/>
</dbReference>
<name>A0A8S5U4D5_9CAUD</name>
<accession>A0A8S5U4D5</accession>
<protein>
    <submittedName>
        <fullName evidence="2">Uncharacterized protein</fullName>
    </submittedName>
</protein>
<reference evidence="2" key="1">
    <citation type="journal article" date="2021" name="Proc. Natl. Acad. Sci. U.S.A.">
        <title>A Catalog of Tens of Thousands of Viruses from Human Metagenomes Reveals Hidden Associations with Chronic Diseases.</title>
        <authorList>
            <person name="Tisza M.J."/>
            <person name="Buck C.B."/>
        </authorList>
    </citation>
    <scope>NUCLEOTIDE SEQUENCE</scope>
    <source>
        <strain evidence="2">Ct6GI21</strain>
    </source>
</reference>
<evidence type="ECO:0000256" key="1">
    <source>
        <dbReference type="SAM" id="Phobius"/>
    </source>
</evidence>